<dbReference type="PANTHER" id="PTHR44846">
    <property type="entry name" value="MANNOSYL-D-GLYCERATE TRANSPORT/METABOLISM SYSTEM REPRESSOR MNGR-RELATED"/>
    <property type="match status" value="1"/>
</dbReference>
<dbReference type="SUPFAM" id="SSF64288">
    <property type="entry name" value="Chorismate lyase-like"/>
    <property type="match status" value="1"/>
</dbReference>
<dbReference type="InterPro" id="IPR036390">
    <property type="entry name" value="WH_DNA-bd_sf"/>
</dbReference>
<comment type="caution">
    <text evidence="5">The sequence shown here is derived from an EMBL/GenBank/DDBJ whole genome shotgun (WGS) entry which is preliminary data.</text>
</comment>
<keyword evidence="6" id="KW-1185">Reference proteome</keyword>
<keyword evidence="2" id="KW-0238">DNA-binding</keyword>
<dbReference type="PROSITE" id="PS50949">
    <property type="entry name" value="HTH_GNTR"/>
    <property type="match status" value="1"/>
</dbReference>
<dbReference type="CDD" id="cd07377">
    <property type="entry name" value="WHTH_GntR"/>
    <property type="match status" value="1"/>
</dbReference>
<keyword evidence="1" id="KW-0805">Transcription regulation</keyword>
<dbReference type="InterPro" id="IPR050679">
    <property type="entry name" value="Bact_HTH_transcr_reg"/>
</dbReference>
<name>A0ABQ2NY78_9BACI</name>
<dbReference type="InterPro" id="IPR028978">
    <property type="entry name" value="Chorismate_lyase_/UTRA_dom_sf"/>
</dbReference>
<accession>A0ABQ2NY78</accession>
<dbReference type="PANTHER" id="PTHR44846:SF1">
    <property type="entry name" value="MANNOSYL-D-GLYCERATE TRANSPORT_METABOLISM SYSTEM REPRESSOR MNGR-RELATED"/>
    <property type="match status" value="1"/>
</dbReference>
<evidence type="ECO:0000313" key="5">
    <source>
        <dbReference type="EMBL" id="GGP13255.1"/>
    </source>
</evidence>
<proteinExistence type="predicted"/>
<evidence type="ECO:0000256" key="1">
    <source>
        <dbReference type="ARBA" id="ARBA00023015"/>
    </source>
</evidence>
<sequence length="243" mass="27949">MEKRIDYESPIPFYHQLKEILKANITIGEWLPGDKIPSENELKNVYQISRNTVKKALDDMVKEGLLKRIQGKGTFVAKPKLEQSLTGFYSFSKVIKQQGMEPKDVVISIEEVKADTNIAKQLKINLNEPVTALRRLRCADEEPIILETSYIPKKIVSEISNDMLKKYSLYDFMEKEAGVVVVSAKEIFEPVLVRDFESQYLGVKEGYPALMLDRIAYNTAKQPVEFCRSIVRGDRCRFYTELL</sequence>
<dbReference type="SUPFAM" id="SSF46785">
    <property type="entry name" value="Winged helix' DNA-binding domain"/>
    <property type="match status" value="1"/>
</dbReference>
<dbReference type="InterPro" id="IPR000524">
    <property type="entry name" value="Tscrpt_reg_HTH_GntR"/>
</dbReference>
<dbReference type="Pfam" id="PF00392">
    <property type="entry name" value="GntR"/>
    <property type="match status" value="1"/>
</dbReference>
<dbReference type="Gene3D" id="1.10.10.10">
    <property type="entry name" value="Winged helix-like DNA-binding domain superfamily/Winged helix DNA-binding domain"/>
    <property type="match status" value="1"/>
</dbReference>
<dbReference type="Gene3D" id="3.40.1410.10">
    <property type="entry name" value="Chorismate lyase-like"/>
    <property type="match status" value="1"/>
</dbReference>
<dbReference type="EMBL" id="BMLW01000009">
    <property type="protein sequence ID" value="GGP13255.1"/>
    <property type="molecule type" value="Genomic_DNA"/>
</dbReference>
<protein>
    <submittedName>
        <fullName evidence="5">Phosphonate metabolism transcriptional regulator PhnF</fullName>
    </submittedName>
</protein>
<reference evidence="6" key="1">
    <citation type="journal article" date="2019" name="Int. J. Syst. Evol. Microbiol.">
        <title>The Global Catalogue of Microorganisms (GCM) 10K type strain sequencing project: providing services to taxonomists for standard genome sequencing and annotation.</title>
        <authorList>
            <consortium name="The Broad Institute Genomics Platform"/>
            <consortium name="The Broad Institute Genome Sequencing Center for Infectious Disease"/>
            <person name="Wu L."/>
            <person name="Ma J."/>
        </authorList>
    </citation>
    <scope>NUCLEOTIDE SEQUENCE [LARGE SCALE GENOMIC DNA]</scope>
    <source>
        <strain evidence="6">CGMCC 1.7693</strain>
    </source>
</reference>
<evidence type="ECO:0000256" key="2">
    <source>
        <dbReference type="ARBA" id="ARBA00023125"/>
    </source>
</evidence>
<dbReference type="InterPro" id="IPR011663">
    <property type="entry name" value="UTRA"/>
</dbReference>
<dbReference type="RefSeq" id="WP_188735389.1">
    <property type="nucleotide sequence ID" value="NZ_BMLW01000009.1"/>
</dbReference>
<gene>
    <name evidence="5" type="ORF">GCM10011346_32570</name>
</gene>
<dbReference type="InterPro" id="IPR036388">
    <property type="entry name" value="WH-like_DNA-bd_sf"/>
</dbReference>
<dbReference type="SMART" id="SM00345">
    <property type="entry name" value="HTH_GNTR"/>
    <property type="match status" value="1"/>
</dbReference>
<organism evidence="5 6">
    <name type="scientific">Oceanobacillus neutriphilus</name>
    <dbReference type="NCBI Taxonomy" id="531815"/>
    <lineage>
        <taxon>Bacteria</taxon>
        <taxon>Bacillati</taxon>
        <taxon>Bacillota</taxon>
        <taxon>Bacilli</taxon>
        <taxon>Bacillales</taxon>
        <taxon>Bacillaceae</taxon>
        <taxon>Oceanobacillus</taxon>
    </lineage>
</organism>
<dbReference type="Proteomes" id="UP000641206">
    <property type="component" value="Unassembled WGS sequence"/>
</dbReference>
<evidence type="ECO:0000313" key="6">
    <source>
        <dbReference type="Proteomes" id="UP000641206"/>
    </source>
</evidence>
<dbReference type="PRINTS" id="PR00035">
    <property type="entry name" value="HTHGNTR"/>
</dbReference>
<evidence type="ECO:0000256" key="3">
    <source>
        <dbReference type="ARBA" id="ARBA00023163"/>
    </source>
</evidence>
<evidence type="ECO:0000259" key="4">
    <source>
        <dbReference type="PROSITE" id="PS50949"/>
    </source>
</evidence>
<feature type="domain" description="HTH gntR-type" evidence="4">
    <location>
        <begin position="11"/>
        <end position="79"/>
    </location>
</feature>
<dbReference type="Pfam" id="PF07702">
    <property type="entry name" value="UTRA"/>
    <property type="match status" value="1"/>
</dbReference>
<keyword evidence="3" id="KW-0804">Transcription</keyword>
<dbReference type="SMART" id="SM00866">
    <property type="entry name" value="UTRA"/>
    <property type="match status" value="1"/>
</dbReference>